<organism evidence="2 3">
    <name type="scientific">Vibrio vulnificus</name>
    <dbReference type="NCBI Taxonomy" id="672"/>
    <lineage>
        <taxon>Bacteria</taxon>
        <taxon>Pseudomonadati</taxon>
        <taxon>Pseudomonadota</taxon>
        <taxon>Gammaproteobacteria</taxon>
        <taxon>Vibrionales</taxon>
        <taxon>Vibrionaceae</taxon>
        <taxon>Vibrio</taxon>
    </lineage>
</organism>
<reference evidence="2" key="1">
    <citation type="submission" date="2017-12" db="EMBL/GenBank/DDBJ databases">
        <title>FDA dAtabase for Regulatory Grade micrObial Sequences (FDA-ARGOS): Supporting development and validation of Infectious Disease Dx tests.</title>
        <authorList>
            <person name="Hoffmann M."/>
            <person name="Allard M."/>
            <person name="Evans P."/>
            <person name="Brown E."/>
            <person name="Tallon L.J."/>
            <person name="Sadzewicz L."/>
            <person name="Sengamalay N."/>
            <person name="Ott S."/>
            <person name="Godinez A."/>
            <person name="Nagaraj S."/>
            <person name="Vavikolanu K."/>
            <person name="Aluvathingal J."/>
            <person name="Nadendla S."/>
            <person name="Hobson J."/>
            <person name="Sichtig H."/>
        </authorList>
    </citation>
    <scope>NUCLEOTIDE SEQUENCE [LARGE SCALE GENOMIC DNA]</scope>
    <source>
        <strain evidence="2">FDAARGOS_118</strain>
    </source>
</reference>
<gene>
    <name evidence="2" type="ORF">AL548_000125</name>
</gene>
<evidence type="ECO:0000256" key="1">
    <source>
        <dbReference type="SAM" id="SignalP"/>
    </source>
</evidence>
<name>A0ABX4X1N7_VIBVL</name>
<proteinExistence type="predicted"/>
<keyword evidence="3" id="KW-1185">Reference proteome</keyword>
<feature type="signal peptide" evidence="1">
    <location>
        <begin position="1"/>
        <end position="23"/>
    </location>
</feature>
<dbReference type="EMBL" id="LOSH02000001">
    <property type="protein sequence ID" value="PNM77015.1"/>
    <property type="molecule type" value="Genomic_DNA"/>
</dbReference>
<evidence type="ECO:0000313" key="2">
    <source>
        <dbReference type="EMBL" id="PNM77015.1"/>
    </source>
</evidence>
<dbReference type="Proteomes" id="UP000054370">
    <property type="component" value="Unassembled WGS sequence"/>
</dbReference>
<keyword evidence="1" id="KW-0732">Signal</keyword>
<sequence>MKIITKFVLLTTMLLAGLNSAYAYDYGVELKWNTQDFSQVLSQFPEQRAAFSRFIEEGKIKDMFVRDSAIGEQKFQILQFVMQGESEQAVRDELATLPFFEQELVKINAIQLLGAKWLDNTPEHNNYGLTFTWKEGIEPLEIDRVLGIDLQRVITFNQVGTVTSSYINTQAINTDVIRPTYLVAVLAQDAEHALKMSQQFEAVRLGYADVDVVYLGKKINMSKL</sequence>
<dbReference type="RefSeq" id="WP_038940518.1">
    <property type="nucleotide sequence ID" value="NZ_CP009985.1"/>
</dbReference>
<protein>
    <recommendedName>
        <fullName evidence="4">DUF2066 domain-containing protein</fullName>
    </recommendedName>
</protein>
<evidence type="ECO:0000313" key="3">
    <source>
        <dbReference type="Proteomes" id="UP000054370"/>
    </source>
</evidence>
<comment type="caution">
    <text evidence="2">The sequence shown here is derived from an EMBL/GenBank/DDBJ whole genome shotgun (WGS) entry which is preliminary data.</text>
</comment>
<accession>A0ABX4X1N7</accession>
<feature type="chain" id="PRO_5045933296" description="DUF2066 domain-containing protein" evidence="1">
    <location>
        <begin position="24"/>
        <end position="224"/>
    </location>
</feature>
<evidence type="ECO:0008006" key="4">
    <source>
        <dbReference type="Google" id="ProtNLM"/>
    </source>
</evidence>